<dbReference type="NCBIfam" id="TIGR03569">
    <property type="entry name" value="NeuB_NnaB"/>
    <property type="match status" value="1"/>
</dbReference>
<reference evidence="3" key="1">
    <citation type="journal article" date="2020" name="bioRxiv">
        <title>A rank-normalized archaeal taxonomy based on genome phylogeny resolves widespread incomplete and uneven classifications.</title>
        <authorList>
            <person name="Rinke C."/>
            <person name="Chuvochina M."/>
            <person name="Mussig A.J."/>
            <person name="Chaumeil P.-A."/>
            <person name="Waite D.W."/>
            <person name="Whitman W.B."/>
            <person name="Parks D.H."/>
            <person name="Hugenholtz P."/>
        </authorList>
    </citation>
    <scope>NUCLEOTIDE SEQUENCE [LARGE SCALE GENOMIC DNA]</scope>
</reference>
<dbReference type="InterPro" id="IPR013785">
    <property type="entry name" value="Aldolase_TIM"/>
</dbReference>
<feature type="domain" description="AFP-like" evidence="1">
    <location>
        <begin position="292"/>
        <end position="350"/>
    </location>
</feature>
<evidence type="ECO:0000313" key="2">
    <source>
        <dbReference type="EMBL" id="HIH08634.1"/>
    </source>
</evidence>
<dbReference type="InterPro" id="IPR036732">
    <property type="entry name" value="AFP_Neu5c_C_sf"/>
</dbReference>
<dbReference type="Proteomes" id="UP000577419">
    <property type="component" value="Unassembled WGS sequence"/>
</dbReference>
<dbReference type="InterPro" id="IPR013132">
    <property type="entry name" value="PseI/NeuA/B-like_N"/>
</dbReference>
<sequence length="352" mass="38893">MKTIRIGRKEIGEGKPCFVIAEAGVNHNGKVSIAKKLVDAAVQAGADAVKFQSFKTEELVEKGTAKPAYQSKALGKKISQDEMIKSLELKEKDFRELLGYCKRKGIIFLSTPFDFESADMLEKIGVSAFKIGSGEITNHPLIEHIAAKKKPVLLSTGMAFMSEVAEAVELVKKINQKLVLMQCTSSYPAKTENANLLVLHEYMKRFNCIVGYSDHTLGINSALAAVALGAKVVEKHITIDRAMRGPDHKASTEPNEMRKLVDAIREVEASLGVKEKKPIGKEMELRKLARKSIFARIKINKGERISKRMLKIVRPAEGIQPKFFSRVIGSIAARNIPTGKPVKKIDLSGFYE</sequence>
<dbReference type="InterPro" id="IPR057736">
    <property type="entry name" value="SAF_PseI/NeuA/NeuB"/>
</dbReference>
<dbReference type="PROSITE" id="PS50844">
    <property type="entry name" value="AFP_LIKE"/>
    <property type="match status" value="1"/>
</dbReference>
<protein>
    <submittedName>
        <fullName evidence="2">N-acetylneuraminate synthase</fullName>
        <ecNumber evidence="2">2.5.1.56</ecNumber>
    </submittedName>
</protein>
<dbReference type="InterPro" id="IPR006190">
    <property type="entry name" value="SAF_AFP_Neu5Ac"/>
</dbReference>
<dbReference type="GO" id="GO:0047444">
    <property type="term" value="F:N-acylneuraminate-9-phosphate synthase activity"/>
    <property type="evidence" value="ECO:0007669"/>
    <property type="project" value="TreeGrafter"/>
</dbReference>
<dbReference type="SMART" id="SM00858">
    <property type="entry name" value="SAF"/>
    <property type="match status" value="1"/>
</dbReference>
<gene>
    <name evidence="2" type="primary">neuB</name>
    <name evidence="2" type="ORF">HA237_04660</name>
</gene>
<dbReference type="EC" id="2.5.1.56" evidence="2"/>
<comment type="caution">
    <text evidence="2">The sequence shown here is derived from an EMBL/GenBank/DDBJ whole genome shotgun (WGS) entry which is preliminary data.</text>
</comment>
<dbReference type="InterPro" id="IPR013974">
    <property type="entry name" value="SAF"/>
</dbReference>
<dbReference type="GO" id="GO:0016051">
    <property type="term" value="P:carbohydrate biosynthetic process"/>
    <property type="evidence" value="ECO:0007669"/>
    <property type="project" value="InterPro"/>
</dbReference>
<dbReference type="PANTHER" id="PTHR42966">
    <property type="entry name" value="N-ACETYLNEURAMINATE SYNTHASE"/>
    <property type="match status" value="1"/>
</dbReference>
<dbReference type="SUPFAM" id="SSF51269">
    <property type="entry name" value="AFP III-like domain"/>
    <property type="match status" value="1"/>
</dbReference>
<dbReference type="Pfam" id="PF08666">
    <property type="entry name" value="SAF"/>
    <property type="match status" value="1"/>
</dbReference>
<dbReference type="PANTHER" id="PTHR42966:SF1">
    <property type="entry name" value="SIALIC ACID SYNTHASE"/>
    <property type="match status" value="1"/>
</dbReference>
<dbReference type="Pfam" id="PF03102">
    <property type="entry name" value="NeuB"/>
    <property type="match status" value="1"/>
</dbReference>
<dbReference type="CDD" id="cd11615">
    <property type="entry name" value="SAF_NeuB_like"/>
    <property type="match status" value="1"/>
</dbReference>
<dbReference type="SUPFAM" id="SSF51569">
    <property type="entry name" value="Aldolase"/>
    <property type="match status" value="1"/>
</dbReference>
<dbReference type="GO" id="GO:0050462">
    <property type="term" value="F:N-acetylneuraminate synthase activity"/>
    <property type="evidence" value="ECO:0007669"/>
    <property type="project" value="UniProtKB-EC"/>
</dbReference>
<accession>A0A7J4IV16</accession>
<proteinExistence type="predicted"/>
<dbReference type="AlphaFoldDB" id="A0A7J4IV16"/>
<name>A0A7J4IV16_9ARCH</name>
<dbReference type="EMBL" id="DUFG01000021">
    <property type="protein sequence ID" value="HIH08634.1"/>
    <property type="molecule type" value="Genomic_DNA"/>
</dbReference>
<dbReference type="Gene3D" id="3.20.20.70">
    <property type="entry name" value="Aldolase class I"/>
    <property type="match status" value="1"/>
</dbReference>
<keyword evidence="2" id="KW-0808">Transferase</keyword>
<evidence type="ECO:0000313" key="3">
    <source>
        <dbReference type="Proteomes" id="UP000577419"/>
    </source>
</evidence>
<dbReference type="InterPro" id="IPR020007">
    <property type="entry name" value="NeuB/NeuA"/>
</dbReference>
<organism evidence="2 3">
    <name type="scientific">Candidatus Iainarchaeum sp</name>
    <dbReference type="NCBI Taxonomy" id="3101447"/>
    <lineage>
        <taxon>Archaea</taxon>
        <taxon>Candidatus Iainarchaeota</taxon>
        <taxon>Candidatus Iainarchaeia</taxon>
        <taxon>Candidatus Iainarchaeales</taxon>
        <taxon>Candidatus Iainarchaeaceae</taxon>
        <taxon>Candidatus Iainarchaeum</taxon>
    </lineage>
</organism>
<dbReference type="Gene3D" id="3.90.1210.10">
    <property type="entry name" value="Antifreeze-like/N-acetylneuraminic acid synthase C-terminal domain"/>
    <property type="match status" value="1"/>
</dbReference>
<evidence type="ECO:0000259" key="1">
    <source>
        <dbReference type="PROSITE" id="PS50844"/>
    </source>
</evidence>
<dbReference type="InterPro" id="IPR051690">
    <property type="entry name" value="PseI-like"/>
</dbReference>